<gene>
    <name evidence="1" type="ORF">LAX5112_02656</name>
</gene>
<proteinExistence type="predicted"/>
<protein>
    <recommendedName>
        <fullName evidence="3">DUF1826 domain-containing protein</fullName>
    </recommendedName>
</protein>
<dbReference type="Proteomes" id="UP000053235">
    <property type="component" value="Unassembled WGS sequence"/>
</dbReference>
<accession>A0A0M7A771</accession>
<evidence type="ECO:0000313" key="1">
    <source>
        <dbReference type="EMBL" id="CTQ70928.1"/>
    </source>
</evidence>
<dbReference type="AlphaFoldDB" id="A0A0M7A771"/>
<reference evidence="2" key="1">
    <citation type="submission" date="2015-07" db="EMBL/GenBank/DDBJ databases">
        <authorList>
            <person name="Rodrigo-Torres Lidia"/>
            <person name="Arahal R.David."/>
        </authorList>
    </citation>
    <scope>NUCLEOTIDE SEQUENCE [LARGE SCALE GENOMIC DNA]</scope>
    <source>
        <strain evidence="2">CECT 5112</strain>
    </source>
</reference>
<dbReference type="OrthoDB" id="5342505at2"/>
<sequence length="206" mass="22211">MSLALETSAGSVAADAFMGRDADILTEIASPGVAAAIWQRTPEPGFQSWIDGLGKDQLPDFRTVVPVHLAEAAVITACETSGLKASPERDVLASDIGALAVMMARILDVDHVRVRLDVADEVMCPKFHIDRVPARLLCTYRGSGTEYVPLGFEADPKRIRRVKRGAAALFRGALWDTDETTGILHRSPEVTPEDGPRLLLVIDPVA</sequence>
<dbReference type="STRING" id="388408.LAX5112_02656"/>
<dbReference type="RefSeq" id="WP_055672227.1">
    <property type="nucleotide sequence ID" value="NZ_CXWD01000009.1"/>
</dbReference>
<organism evidence="1 2">
    <name type="scientific">Roseibium alexandrii</name>
    <dbReference type="NCBI Taxonomy" id="388408"/>
    <lineage>
        <taxon>Bacteria</taxon>
        <taxon>Pseudomonadati</taxon>
        <taxon>Pseudomonadota</taxon>
        <taxon>Alphaproteobacteria</taxon>
        <taxon>Hyphomicrobiales</taxon>
        <taxon>Stappiaceae</taxon>
        <taxon>Roseibium</taxon>
    </lineage>
</organism>
<keyword evidence="2" id="KW-1185">Reference proteome</keyword>
<evidence type="ECO:0000313" key="2">
    <source>
        <dbReference type="Proteomes" id="UP000053235"/>
    </source>
</evidence>
<name>A0A0M7A771_9HYPH</name>
<evidence type="ECO:0008006" key="3">
    <source>
        <dbReference type="Google" id="ProtNLM"/>
    </source>
</evidence>
<dbReference type="EMBL" id="CXWD01000009">
    <property type="protein sequence ID" value="CTQ70928.1"/>
    <property type="molecule type" value="Genomic_DNA"/>
</dbReference>
<dbReference type="Pfam" id="PF08856">
    <property type="entry name" value="DUF1826"/>
    <property type="match status" value="1"/>
</dbReference>
<dbReference type="InterPro" id="IPR014955">
    <property type="entry name" value="DUF1826"/>
</dbReference>